<comment type="caution">
    <text evidence="2">The sequence shown here is derived from an EMBL/GenBank/DDBJ whole genome shotgun (WGS) entry which is preliminary data.</text>
</comment>
<keyword evidence="3" id="KW-1185">Reference proteome</keyword>
<accession>A0AA38GMP3</accession>
<name>A0AA38GMP3_TAXCH</name>
<proteinExistence type="predicted"/>
<dbReference type="Proteomes" id="UP000824469">
    <property type="component" value="Unassembled WGS sequence"/>
</dbReference>
<sequence>EIWGHHHGTRIAPGVGTKGKKKVETNVEIKDAPESKFSEMQYPEDVTWDMTRILMFVGA</sequence>
<evidence type="ECO:0000256" key="1">
    <source>
        <dbReference type="SAM" id="MobiDB-lite"/>
    </source>
</evidence>
<gene>
    <name evidence="2" type="ORF">KI387_018264</name>
</gene>
<reference evidence="2 3" key="1">
    <citation type="journal article" date="2021" name="Nat. Plants">
        <title>The Taxus genome provides insights into paclitaxel biosynthesis.</title>
        <authorList>
            <person name="Xiong X."/>
            <person name="Gou J."/>
            <person name="Liao Q."/>
            <person name="Li Y."/>
            <person name="Zhou Q."/>
            <person name="Bi G."/>
            <person name="Li C."/>
            <person name="Du R."/>
            <person name="Wang X."/>
            <person name="Sun T."/>
            <person name="Guo L."/>
            <person name="Liang H."/>
            <person name="Lu P."/>
            <person name="Wu Y."/>
            <person name="Zhang Z."/>
            <person name="Ro D.K."/>
            <person name="Shang Y."/>
            <person name="Huang S."/>
            <person name="Yan J."/>
        </authorList>
    </citation>
    <scope>NUCLEOTIDE SEQUENCE [LARGE SCALE GENOMIC DNA]</scope>
    <source>
        <strain evidence="2">Ta-2019</strain>
    </source>
</reference>
<evidence type="ECO:0000313" key="3">
    <source>
        <dbReference type="Proteomes" id="UP000824469"/>
    </source>
</evidence>
<feature type="non-terminal residue" evidence="2">
    <location>
        <position position="1"/>
    </location>
</feature>
<dbReference type="AlphaFoldDB" id="A0AA38GMP3"/>
<feature type="region of interest" description="Disordered" evidence="1">
    <location>
        <begin position="1"/>
        <end position="23"/>
    </location>
</feature>
<protein>
    <submittedName>
        <fullName evidence="2">Uncharacterized protein</fullName>
    </submittedName>
</protein>
<dbReference type="EMBL" id="JAHRHJ020000003">
    <property type="protein sequence ID" value="KAH9323625.1"/>
    <property type="molecule type" value="Genomic_DNA"/>
</dbReference>
<organism evidence="2 3">
    <name type="scientific">Taxus chinensis</name>
    <name type="common">Chinese yew</name>
    <name type="synonym">Taxus wallichiana var. chinensis</name>
    <dbReference type="NCBI Taxonomy" id="29808"/>
    <lineage>
        <taxon>Eukaryota</taxon>
        <taxon>Viridiplantae</taxon>
        <taxon>Streptophyta</taxon>
        <taxon>Embryophyta</taxon>
        <taxon>Tracheophyta</taxon>
        <taxon>Spermatophyta</taxon>
        <taxon>Pinopsida</taxon>
        <taxon>Pinidae</taxon>
        <taxon>Conifers II</taxon>
        <taxon>Cupressales</taxon>
        <taxon>Taxaceae</taxon>
        <taxon>Taxus</taxon>
    </lineage>
</organism>
<feature type="non-terminal residue" evidence="2">
    <location>
        <position position="59"/>
    </location>
</feature>
<evidence type="ECO:0000313" key="2">
    <source>
        <dbReference type="EMBL" id="KAH9323625.1"/>
    </source>
</evidence>